<evidence type="ECO:0000256" key="4">
    <source>
        <dbReference type="PROSITE-ProRule" id="PRU00409"/>
    </source>
</evidence>
<evidence type="ECO:0000256" key="2">
    <source>
        <dbReference type="ARBA" id="ARBA00022741"/>
    </source>
</evidence>
<feature type="region of interest" description="Disordered" evidence="5">
    <location>
        <begin position="432"/>
        <end position="467"/>
    </location>
</feature>
<evidence type="ECO:0000259" key="6">
    <source>
        <dbReference type="PROSITE" id="PS50975"/>
    </source>
</evidence>
<dbReference type="PROSITE" id="PS50975">
    <property type="entry name" value="ATP_GRASP"/>
    <property type="match status" value="1"/>
</dbReference>
<dbReference type="InterPro" id="IPR052032">
    <property type="entry name" value="ATP-dep_AA_Ligase"/>
</dbReference>
<sequence length="756" mass="82279">MAQDSAFGTYTEVKPYSPGPRDAPESSEFRAHPALPTSLVIPTTRPDILLQFFNNWLQGDRNGTPAGAAFLLPNESGYAAHSNFVADRLAGPSVVFAPQSFLLPTVPITPSSSSPGNYHLPQASSDDGETPRIRGGDSLVHALESAIGAVCFPTRTGPARLQLQDVEQELDRRLSLPWLLPPDRPPRQRRVCVVLDPISPHVTRTRWEGTAAVGVKVVILSSGSWWTTDVDKQGEGEGEGSYPDLDHLREGFVSIDLTPDDGLTQRIVDAVRAYPLPIDGLFTPTDAYLVSVARAAGILGLLTNGPNPFGFATDKALTRQLVDPDSTESFAVESLVELDARLSSQDTTGIRFPVISKPAFGRGSQGVFLARDPTELRRAVADSLKACLDHGTRVLIESYVDGPEVDVNLILRDGRLLYGEVVDDFPSPAELSEGGLLSAGDSASDGDKEGEVGKGKHHDDGGKPESNAGLFVETQTVFPSKLPQDEQNMLVESMLDVVRLQGFHTGVFHCEARVRNSRMKYVLQPGQSIPDLQLHEDHHPNEQTPTPTMFLHEVNARPPGFMSSAASLVAQGIDFWVLQVLCAVGDWERYEALAQPFLVNQQDDNNTSTDAGQQHQHVLVTNTALQVHWPLIHRVLPTVARDDLHFHFVDRQDELIPVLAERHPNIARHIARYNTVVVSRSTYGSEEPDAWLWGTTAVLCVDARRGRADLLDLAVRFAGAYDPIVEEADQAASSSASSAVSAGAAVVERLERAKRV</sequence>
<feature type="compositionally biased region" description="Basic and acidic residues" evidence="5">
    <location>
        <begin position="445"/>
        <end position="463"/>
    </location>
</feature>
<dbReference type="PANTHER" id="PTHR43585">
    <property type="entry name" value="FUMIPYRROLE BIOSYNTHESIS PROTEIN C"/>
    <property type="match status" value="1"/>
</dbReference>
<keyword evidence="1" id="KW-0436">Ligase</keyword>
<gene>
    <name evidence="7" type="ORF">C8A04DRAFT_30017</name>
</gene>
<evidence type="ECO:0000313" key="7">
    <source>
        <dbReference type="EMBL" id="KAK4142387.1"/>
    </source>
</evidence>
<dbReference type="Pfam" id="PF02786">
    <property type="entry name" value="CPSase_L_D2"/>
    <property type="match status" value="1"/>
</dbReference>
<comment type="caution">
    <text evidence="7">The sequence shown here is derived from an EMBL/GenBank/DDBJ whole genome shotgun (WGS) entry which is preliminary data.</text>
</comment>
<dbReference type="PANTHER" id="PTHR43585:SF2">
    <property type="entry name" value="ATP-GRASP ENZYME FSQD"/>
    <property type="match status" value="1"/>
</dbReference>
<accession>A0AAN6ZL19</accession>
<dbReference type="Pfam" id="PF18130">
    <property type="entry name" value="ATPgrasp_N"/>
    <property type="match status" value="1"/>
</dbReference>
<reference evidence="7" key="1">
    <citation type="journal article" date="2023" name="Mol. Phylogenet. Evol.">
        <title>Genome-scale phylogeny and comparative genomics of the fungal order Sordariales.</title>
        <authorList>
            <person name="Hensen N."/>
            <person name="Bonometti L."/>
            <person name="Westerberg I."/>
            <person name="Brannstrom I.O."/>
            <person name="Guillou S."/>
            <person name="Cros-Aarteil S."/>
            <person name="Calhoun S."/>
            <person name="Haridas S."/>
            <person name="Kuo A."/>
            <person name="Mondo S."/>
            <person name="Pangilinan J."/>
            <person name="Riley R."/>
            <person name="LaButti K."/>
            <person name="Andreopoulos B."/>
            <person name="Lipzen A."/>
            <person name="Chen C."/>
            <person name="Yan M."/>
            <person name="Daum C."/>
            <person name="Ng V."/>
            <person name="Clum A."/>
            <person name="Steindorff A."/>
            <person name="Ohm R.A."/>
            <person name="Martin F."/>
            <person name="Silar P."/>
            <person name="Natvig D.O."/>
            <person name="Lalanne C."/>
            <person name="Gautier V."/>
            <person name="Ament-Velasquez S.L."/>
            <person name="Kruys A."/>
            <person name="Hutchinson M.I."/>
            <person name="Powell A.J."/>
            <person name="Barry K."/>
            <person name="Miller A.N."/>
            <person name="Grigoriev I.V."/>
            <person name="Debuchy R."/>
            <person name="Gladieux P."/>
            <person name="Hiltunen Thoren M."/>
            <person name="Johannesson H."/>
        </authorList>
    </citation>
    <scope>NUCLEOTIDE SEQUENCE</scope>
    <source>
        <strain evidence="7">CBS 141.50</strain>
    </source>
</reference>
<dbReference type="InterPro" id="IPR011761">
    <property type="entry name" value="ATP-grasp"/>
</dbReference>
<feature type="region of interest" description="Disordered" evidence="5">
    <location>
        <begin position="111"/>
        <end position="131"/>
    </location>
</feature>
<proteinExistence type="predicted"/>
<keyword evidence="2 4" id="KW-0547">Nucleotide-binding</keyword>
<dbReference type="RefSeq" id="XP_062635758.1">
    <property type="nucleotide sequence ID" value="XM_062781225.1"/>
</dbReference>
<feature type="domain" description="ATP-grasp" evidence="6">
    <location>
        <begin position="319"/>
        <end position="584"/>
    </location>
</feature>
<reference evidence="7" key="2">
    <citation type="submission" date="2023-05" db="EMBL/GenBank/DDBJ databases">
        <authorList>
            <consortium name="Lawrence Berkeley National Laboratory"/>
            <person name="Steindorff A."/>
            <person name="Hensen N."/>
            <person name="Bonometti L."/>
            <person name="Westerberg I."/>
            <person name="Brannstrom I.O."/>
            <person name="Guillou S."/>
            <person name="Cros-Aarteil S."/>
            <person name="Calhoun S."/>
            <person name="Haridas S."/>
            <person name="Kuo A."/>
            <person name="Mondo S."/>
            <person name="Pangilinan J."/>
            <person name="Riley R."/>
            <person name="Labutti K."/>
            <person name="Andreopoulos B."/>
            <person name="Lipzen A."/>
            <person name="Chen C."/>
            <person name="Yanf M."/>
            <person name="Daum C."/>
            <person name="Ng V."/>
            <person name="Clum A."/>
            <person name="Ohm R."/>
            <person name="Martin F."/>
            <person name="Silar P."/>
            <person name="Natvig D."/>
            <person name="Lalanne C."/>
            <person name="Gautier V."/>
            <person name="Ament-Velasquez S.L."/>
            <person name="Kruys A."/>
            <person name="Hutchinson M.I."/>
            <person name="Powell A.J."/>
            <person name="Barry K."/>
            <person name="Miller A.N."/>
            <person name="Grigoriev I.V."/>
            <person name="Debuchy R."/>
            <person name="Gladieux P."/>
            <person name="Thoren M.H."/>
            <person name="Johannesson H."/>
        </authorList>
    </citation>
    <scope>NUCLEOTIDE SEQUENCE</scope>
    <source>
        <strain evidence="7">CBS 141.50</strain>
    </source>
</reference>
<dbReference type="Gene3D" id="3.30.470.20">
    <property type="entry name" value="ATP-grasp fold, B domain"/>
    <property type="match status" value="2"/>
</dbReference>
<evidence type="ECO:0000256" key="3">
    <source>
        <dbReference type="ARBA" id="ARBA00022840"/>
    </source>
</evidence>
<dbReference type="GO" id="GO:0046872">
    <property type="term" value="F:metal ion binding"/>
    <property type="evidence" value="ECO:0007669"/>
    <property type="project" value="InterPro"/>
</dbReference>
<evidence type="ECO:0000256" key="5">
    <source>
        <dbReference type="SAM" id="MobiDB-lite"/>
    </source>
</evidence>
<keyword evidence="3 4" id="KW-0067">ATP-binding</keyword>
<feature type="region of interest" description="Disordered" evidence="5">
    <location>
        <begin position="1"/>
        <end position="29"/>
    </location>
</feature>
<dbReference type="AlphaFoldDB" id="A0AAN6ZL19"/>
<evidence type="ECO:0000313" key="8">
    <source>
        <dbReference type="Proteomes" id="UP001302676"/>
    </source>
</evidence>
<dbReference type="GO" id="GO:0005524">
    <property type="term" value="F:ATP binding"/>
    <property type="evidence" value="ECO:0007669"/>
    <property type="project" value="UniProtKB-UniRule"/>
</dbReference>
<dbReference type="Proteomes" id="UP001302676">
    <property type="component" value="Unassembled WGS sequence"/>
</dbReference>
<name>A0AAN6ZL19_9PEZI</name>
<dbReference type="InterPro" id="IPR005479">
    <property type="entry name" value="CPAse_ATP-bd"/>
</dbReference>
<protein>
    <recommendedName>
        <fullName evidence="6">ATP-grasp domain-containing protein</fullName>
    </recommendedName>
</protein>
<dbReference type="GeneID" id="87817838"/>
<dbReference type="InterPro" id="IPR041472">
    <property type="entry name" value="BL00235/CARNS1_N"/>
</dbReference>
<dbReference type="EMBL" id="MU853598">
    <property type="protein sequence ID" value="KAK4142387.1"/>
    <property type="molecule type" value="Genomic_DNA"/>
</dbReference>
<evidence type="ECO:0000256" key="1">
    <source>
        <dbReference type="ARBA" id="ARBA00022598"/>
    </source>
</evidence>
<dbReference type="GO" id="GO:0016874">
    <property type="term" value="F:ligase activity"/>
    <property type="evidence" value="ECO:0007669"/>
    <property type="project" value="UniProtKB-KW"/>
</dbReference>
<organism evidence="7 8">
    <name type="scientific">Dichotomopilus funicola</name>
    <dbReference type="NCBI Taxonomy" id="1934379"/>
    <lineage>
        <taxon>Eukaryota</taxon>
        <taxon>Fungi</taxon>
        <taxon>Dikarya</taxon>
        <taxon>Ascomycota</taxon>
        <taxon>Pezizomycotina</taxon>
        <taxon>Sordariomycetes</taxon>
        <taxon>Sordariomycetidae</taxon>
        <taxon>Sordariales</taxon>
        <taxon>Chaetomiaceae</taxon>
        <taxon>Dichotomopilus</taxon>
    </lineage>
</organism>
<dbReference type="SUPFAM" id="SSF56059">
    <property type="entry name" value="Glutathione synthetase ATP-binding domain-like"/>
    <property type="match status" value="1"/>
</dbReference>
<keyword evidence="8" id="KW-1185">Reference proteome</keyword>